<accession>A0A8J4THP7</accession>
<evidence type="ECO:0000313" key="6">
    <source>
        <dbReference type="Proteomes" id="UP000748531"/>
    </source>
</evidence>
<evidence type="ECO:0000256" key="2">
    <source>
        <dbReference type="SAM" id="SignalP"/>
    </source>
</evidence>
<sequence length="661" mass="74414">MLHSLVKLIFVCFILNIEAQENTIDESAISNQIYSALQSDNAELLRPYDVELFKPFGGPFFKPLWELPSPYNMYAIIGFPPLNETNSDVLLPWFRENQTLAFYDTTLNDYRIYQLASNISLFDVMLQVLNKIEEANNSHIVTDMDCGMIGLDSTSERVLYQEIVRPRYYLPTFIDTYRLLLQSAAVCTQKATEPSTCGQPFQDYSNLLWMYNWVICSIIGSSETDDVDGICPKICRPHTLDVISGNFEAPEGPQFVYSKIASENALDVCEQLLHAVSGSCELTNGGRSVHMNEFRCQCISHAYQWYVSGGYRGCLLTDRILQTENDSTARNWKVECLPSENQCNLDNTEVCYFRLHRNSTSARLLPTDTVQVSYRPYCHCRPEYSGWSCDEPLDPCRHPIVGAIENEQDYLTIHINDGPHLPMYHLNDSSSASGNWLCGVVARRGKCKVNEALDGGFECICGKGHTRHMNYSKFDNCMNETTSENSTEIDGRQVVICGASFCLNNGTCVAKPNTISSTYEMWEDGSKVDVTRVCQCPVGFFGASCDVEENVWSAWDSWSPCVPSCGQMRYQFRMRSCIGDAGCVGSALESARCPDTDCPLLDLVETTSSQQEGYTGPEAEYHTLSRTNLLIWMLGLMLPLEILIIFAGVFILEKCIMRSAR</sequence>
<dbReference type="Gene3D" id="2.20.100.10">
    <property type="entry name" value="Thrombospondin type-1 (TSP1) repeat"/>
    <property type="match status" value="1"/>
</dbReference>
<dbReference type="SUPFAM" id="SSF82895">
    <property type="entry name" value="TSP-1 type 1 repeat"/>
    <property type="match status" value="1"/>
</dbReference>
<feature type="chain" id="PRO_5035165447" description="EGF-like domain-containing protein" evidence="2">
    <location>
        <begin position="20"/>
        <end position="661"/>
    </location>
</feature>
<dbReference type="InterPro" id="IPR000742">
    <property type="entry name" value="EGF"/>
</dbReference>
<keyword evidence="6" id="KW-1185">Reference proteome</keyword>
<keyword evidence="1" id="KW-1133">Transmembrane helix</keyword>
<proteinExistence type="predicted"/>
<keyword evidence="2" id="KW-0732">Signal</keyword>
<dbReference type="SMART" id="SM00181">
    <property type="entry name" value="EGF"/>
    <property type="match status" value="2"/>
</dbReference>
<dbReference type="AlphaFoldDB" id="A0A8J4THP7"/>
<dbReference type="OrthoDB" id="6222764at2759"/>
<evidence type="ECO:0000259" key="3">
    <source>
        <dbReference type="PROSITE" id="PS00022"/>
    </source>
</evidence>
<feature type="transmembrane region" description="Helical" evidence="1">
    <location>
        <begin position="629"/>
        <end position="652"/>
    </location>
</feature>
<dbReference type="Proteomes" id="UP000748531">
    <property type="component" value="Unassembled WGS sequence"/>
</dbReference>
<name>A0A8J4THP7_9TREM</name>
<dbReference type="InterPro" id="IPR000884">
    <property type="entry name" value="TSP1_rpt"/>
</dbReference>
<dbReference type="InterPro" id="IPR036383">
    <property type="entry name" value="TSP1_rpt_sf"/>
</dbReference>
<gene>
    <name evidence="5" type="ORF">PHET_04899</name>
</gene>
<evidence type="ECO:0000313" key="5">
    <source>
        <dbReference type="EMBL" id="KAF5401581.1"/>
    </source>
</evidence>
<comment type="caution">
    <text evidence="5">The sequence shown here is derived from an EMBL/GenBank/DDBJ whole genome shotgun (WGS) entry which is preliminary data.</text>
</comment>
<dbReference type="PROSITE" id="PS01186">
    <property type="entry name" value="EGF_2"/>
    <property type="match status" value="1"/>
</dbReference>
<reference evidence="5" key="1">
    <citation type="submission" date="2019-05" db="EMBL/GenBank/DDBJ databases">
        <title>Annotation for the trematode Paragonimus heterotremus.</title>
        <authorList>
            <person name="Choi Y.-J."/>
        </authorList>
    </citation>
    <scope>NUCLEOTIDE SEQUENCE</scope>
    <source>
        <strain evidence="5">LC</strain>
    </source>
</reference>
<evidence type="ECO:0000259" key="4">
    <source>
        <dbReference type="PROSITE" id="PS01186"/>
    </source>
</evidence>
<dbReference type="Gene3D" id="2.10.25.10">
    <property type="entry name" value="Laminin"/>
    <property type="match status" value="1"/>
</dbReference>
<protein>
    <recommendedName>
        <fullName evidence="3 4">EGF-like domain-containing protein</fullName>
    </recommendedName>
</protein>
<organism evidence="5 6">
    <name type="scientific">Paragonimus heterotremus</name>
    <dbReference type="NCBI Taxonomy" id="100268"/>
    <lineage>
        <taxon>Eukaryota</taxon>
        <taxon>Metazoa</taxon>
        <taxon>Spiralia</taxon>
        <taxon>Lophotrochozoa</taxon>
        <taxon>Platyhelminthes</taxon>
        <taxon>Trematoda</taxon>
        <taxon>Digenea</taxon>
        <taxon>Plagiorchiida</taxon>
        <taxon>Troglotremata</taxon>
        <taxon>Troglotrematidae</taxon>
        <taxon>Paragonimus</taxon>
    </lineage>
</organism>
<evidence type="ECO:0000256" key="1">
    <source>
        <dbReference type="SAM" id="Phobius"/>
    </source>
</evidence>
<feature type="signal peptide" evidence="2">
    <location>
        <begin position="1"/>
        <end position="19"/>
    </location>
</feature>
<dbReference type="PROSITE" id="PS00022">
    <property type="entry name" value="EGF_1"/>
    <property type="match status" value="1"/>
</dbReference>
<dbReference type="EMBL" id="LUCH01002376">
    <property type="protein sequence ID" value="KAF5401581.1"/>
    <property type="molecule type" value="Genomic_DNA"/>
</dbReference>
<dbReference type="PROSITE" id="PS50092">
    <property type="entry name" value="TSP1"/>
    <property type="match status" value="1"/>
</dbReference>
<keyword evidence="1" id="KW-0812">Transmembrane</keyword>
<feature type="domain" description="EGF-like" evidence="3 4">
    <location>
        <begin position="534"/>
        <end position="545"/>
    </location>
</feature>
<keyword evidence="1" id="KW-0472">Membrane</keyword>